<reference evidence="1 2" key="1">
    <citation type="submission" date="2023-10" db="EMBL/GenBank/DDBJ databases">
        <title>Paenibacillus strain PFR10 Genome sequencing and assembly.</title>
        <authorList>
            <person name="Kim I."/>
        </authorList>
    </citation>
    <scope>NUCLEOTIDE SEQUENCE [LARGE SCALE GENOMIC DNA]</scope>
    <source>
        <strain evidence="1 2">PFR10</strain>
    </source>
</reference>
<dbReference type="EMBL" id="JAWCUD010000009">
    <property type="protein sequence ID" value="MDU0204010.1"/>
    <property type="molecule type" value="Genomic_DNA"/>
</dbReference>
<dbReference type="RefSeq" id="WP_315954072.1">
    <property type="nucleotide sequence ID" value="NZ_JAWCUD010000009.1"/>
</dbReference>
<keyword evidence="2" id="KW-1185">Reference proteome</keyword>
<sequence length="54" mass="6454">MDKSNHMLELRLRDHEQEDTFSTVQLSHAELILLLHTLLEVNRCFRGDVPYFQN</sequence>
<protein>
    <submittedName>
        <fullName evidence="1">Uncharacterized protein</fullName>
    </submittedName>
</protein>
<comment type="caution">
    <text evidence="1">The sequence shown here is derived from an EMBL/GenBank/DDBJ whole genome shotgun (WGS) entry which is preliminary data.</text>
</comment>
<evidence type="ECO:0000313" key="1">
    <source>
        <dbReference type="EMBL" id="MDU0204010.1"/>
    </source>
</evidence>
<evidence type="ECO:0000313" key="2">
    <source>
        <dbReference type="Proteomes" id="UP001260980"/>
    </source>
</evidence>
<name>A0ABU3RIA1_9BACL</name>
<gene>
    <name evidence="1" type="ORF">RQP52_23275</name>
</gene>
<dbReference type="Proteomes" id="UP001260980">
    <property type="component" value="Unassembled WGS sequence"/>
</dbReference>
<accession>A0ABU3RIA1</accession>
<organism evidence="1 2">
    <name type="scientific">Paenibacillus violae</name>
    <dbReference type="NCBI Taxonomy" id="3077234"/>
    <lineage>
        <taxon>Bacteria</taxon>
        <taxon>Bacillati</taxon>
        <taxon>Bacillota</taxon>
        <taxon>Bacilli</taxon>
        <taxon>Bacillales</taxon>
        <taxon>Paenibacillaceae</taxon>
        <taxon>Paenibacillus</taxon>
    </lineage>
</organism>
<proteinExistence type="predicted"/>